<dbReference type="EMBL" id="CP117417">
    <property type="protein sequence ID" value="WCT75927.1"/>
    <property type="molecule type" value="Genomic_DNA"/>
</dbReference>
<evidence type="ECO:0000313" key="1">
    <source>
        <dbReference type="EMBL" id="WCT75927.1"/>
    </source>
</evidence>
<organism evidence="1 2">
    <name type="scientific">Novosphingobium humi</name>
    <dbReference type="NCBI Taxonomy" id="2282397"/>
    <lineage>
        <taxon>Bacteria</taxon>
        <taxon>Pseudomonadati</taxon>
        <taxon>Pseudomonadota</taxon>
        <taxon>Alphaproteobacteria</taxon>
        <taxon>Sphingomonadales</taxon>
        <taxon>Sphingomonadaceae</taxon>
        <taxon>Novosphingobium</taxon>
    </lineage>
</organism>
<dbReference type="RefSeq" id="WP_273616391.1">
    <property type="nucleotide sequence ID" value="NZ_CP117417.1"/>
</dbReference>
<reference evidence="1 2" key="1">
    <citation type="submission" date="2023-02" db="EMBL/GenBank/DDBJ databases">
        <title>Genome sequence of Novosphingobium humi KACC 19094.</title>
        <authorList>
            <person name="Kim S."/>
            <person name="Heo J."/>
            <person name="Kwon S.-W."/>
        </authorList>
    </citation>
    <scope>NUCLEOTIDE SEQUENCE [LARGE SCALE GENOMIC DNA]</scope>
    <source>
        <strain evidence="1 2">KACC 19094</strain>
    </source>
</reference>
<sequence length="61" mass="6775">MSRNQGGMPGMVAGKRVHVRLRNGYDTRNAEPMGWAADGRSGCRWNLLGSPFDIVEWELIG</sequence>
<dbReference type="Proteomes" id="UP001218231">
    <property type="component" value="Chromosome"/>
</dbReference>
<name>A0ABY7TTJ4_9SPHN</name>
<proteinExistence type="predicted"/>
<accession>A0ABY7TTJ4</accession>
<gene>
    <name evidence="1" type="ORF">PQ457_08085</name>
</gene>
<protein>
    <submittedName>
        <fullName evidence="1">Uncharacterized protein</fullName>
    </submittedName>
</protein>
<keyword evidence="2" id="KW-1185">Reference proteome</keyword>
<evidence type="ECO:0000313" key="2">
    <source>
        <dbReference type="Proteomes" id="UP001218231"/>
    </source>
</evidence>